<name>A0A806D8R9_ZYMMO</name>
<dbReference type="PROSITE" id="PS50404">
    <property type="entry name" value="GST_NTER"/>
    <property type="match status" value="1"/>
</dbReference>
<dbReference type="SUPFAM" id="SSF47616">
    <property type="entry name" value="GST C-terminal domain-like"/>
    <property type="match status" value="1"/>
</dbReference>
<protein>
    <submittedName>
        <fullName evidence="4">Glutathione S-transferase domain protein</fullName>
    </submittedName>
</protein>
<dbReference type="Pfam" id="PF13409">
    <property type="entry name" value="GST_N_2"/>
    <property type="match status" value="1"/>
</dbReference>
<dbReference type="GO" id="GO:0004364">
    <property type="term" value="F:glutathione transferase activity"/>
    <property type="evidence" value="ECO:0007669"/>
    <property type="project" value="TreeGrafter"/>
</dbReference>
<dbReference type="AlphaFoldDB" id="A0A806D8R9"/>
<evidence type="ECO:0000259" key="2">
    <source>
        <dbReference type="PROSITE" id="PS50404"/>
    </source>
</evidence>
<geneLocation type="plasmid" evidence="4">
    <name>pZZM402</name>
</geneLocation>
<feature type="domain" description="GST N-terminal" evidence="2">
    <location>
        <begin position="1"/>
        <end position="84"/>
    </location>
</feature>
<feature type="domain" description="GST C-terminal" evidence="3">
    <location>
        <begin position="97"/>
        <end position="230"/>
    </location>
</feature>
<evidence type="ECO:0000313" key="4">
    <source>
        <dbReference type="EMBL" id="ADC33850.1"/>
    </source>
</evidence>
<dbReference type="EMBL" id="CP001882">
    <property type="protein sequence ID" value="ADC33850.1"/>
    <property type="molecule type" value="Genomic_DNA"/>
</dbReference>
<evidence type="ECO:0000259" key="3">
    <source>
        <dbReference type="PROSITE" id="PS50405"/>
    </source>
</evidence>
<keyword evidence="4" id="KW-0808">Transferase</keyword>
<dbReference type="PANTHER" id="PTHR43969">
    <property type="entry name" value="GLUTATHIONE S TRANSFERASE D10, ISOFORM A-RELATED"/>
    <property type="match status" value="1"/>
</dbReference>
<dbReference type="Gene3D" id="1.20.1050.10">
    <property type="match status" value="1"/>
</dbReference>
<dbReference type="InterPro" id="IPR004045">
    <property type="entry name" value="Glutathione_S-Trfase_N"/>
</dbReference>
<dbReference type="InterPro" id="IPR036249">
    <property type="entry name" value="Thioredoxin-like_sf"/>
</dbReference>
<dbReference type="InterPro" id="IPR036282">
    <property type="entry name" value="Glutathione-S-Trfase_C_sf"/>
</dbReference>
<dbReference type="InterPro" id="IPR010987">
    <property type="entry name" value="Glutathione-S-Trfase_C-like"/>
</dbReference>
<accession>A0A806D8R9</accession>
<dbReference type="GO" id="GO:0006749">
    <property type="term" value="P:glutathione metabolic process"/>
    <property type="evidence" value="ECO:0007669"/>
    <property type="project" value="TreeGrafter"/>
</dbReference>
<dbReference type="InterPro" id="IPR040079">
    <property type="entry name" value="Glutathione_S-Trfase"/>
</dbReference>
<dbReference type="InterPro" id="IPR034345">
    <property type="entry name" value="Gtt2-like_N"/>
</dbReference>
<dbReference type="PROSITE" id="PS50405">
    <property type="entry name" value="GST_CTER"/>
    <property type="match status" value="1"/>
</dbReference>
<evidence type="ECO:0000256" key="1">
    <source>
        <dbReference type="ARBA" id="ARBA00011738"/>
    </source>
</evidence>
<dbReference type="Pfam" id="PF00043">
    <property type="entry name" value="GST_C"/>
    <property type="match status" value="1"/>
</dbReference>
<comment type="subunit">
    <text evidence="1">Homodimer.</text>
</comment>
<dbReference type="SFLD" id="SFLDS00019">
    <property type="entry name" value="Glutathione_Transferase_(cytos"/>
    <property type="match status" value="1"/>
</dbReference>
<keyword evidence="4" id="KW-0614">Plasmid</keyword>
<sequence length="235" mass="26370">MMKIYDREGAPHPARVRIVLAAKKLEDQVEFVSVDLISAEHKQKSFLAMNPIGKIPVLVLDDGTVISESTAITEYLDNIDGNPILTGRTPREKGVIHMMQRRVEMMLIDAVDDYFHYGTIGLGPALRPWRLPAWKGAKEWGKWRGAYAVENMVYFNDVLSRSSFLAGDTFSMPDITLFAGLLFADIVGLPIANELADLKTWREKVSQISAVKNRSGQVPRPEDIERAQKFTAPEI</sequence>
<dbReference type="PANTHER" id="PTHR43969:SF9">
    <property type="entry name" value="GLUTATHIONE S TRANSFERASE D10, ISOFORM A-RELATED"/>
    <property type="match status" value="1"/>
</dbReference>
<dbReference type="SUPFAM" id="SSF52833">
    <property type="entry name" value="Thioredoxin-like"/>
    <property type="match status" value="1"/>
</dbReference>
<gene>
    <name evidence="4" type="ORF">ZZM4_0074</name>
</gene>
<dbReference type="SFLD" id="SFLDG00358">
    <property type="entry name" value="Main_(cytGST)"/>
    <property type="match status" value="1"/>
</dbReference>
<reference evidence="4" key="1">
    <citation type="submission" date="2010-01" db="EMBL/GenBank/DDBJ databases">
        <title>Complete sequence of plasmid2 of Zymomonas mobilis subsp. mobilis ZM4.</title>
        <authorList>
            <consortium name="US DOE Joint Genome Institute"/>
            <person name="Lucas S."/>
            <person name="Copeland A."/>
            <person name="Lapidus A."/>
            <person name="Glavina del Rio T."/>
            <person name="Tice H."/>
            <person name="Bruce D."/>
            <person name="Goodwin L."/>
            <person name="Pitluck S."/>
            <person name="Balakireva M."/>
            <person name="Brettin T."/>
            <person name="Detter J.C."/>
            <person name="Han C."/>
            <person name="Larimer F."/>
            <person name="Land M."/>
            <person name="Hauser L."/>
            <person name="Kyrpides N."/>
            <person name="Mikhailova N."/>
            <person name="Pappas K."/>
        </authorList>
    </citation>
    <scope>NUCLEOTIDE SEQUENCE [LARGE SCALE GENOMIC DNA]</scope>
    <source>
        <strain evidence="4">ZM4</strain>
        <plasmid evidence="4">pZZM402</plasmid>
    </source>
</reference>
<dbReference type="InterPro" id="IPR004046">
    <property type="entry name" value="GST_C"/>
</dbReference>
<organism evidence="4">
    <name type="scientific">Zymomonas mobilis subsp. mobilis (strain ATCC 31821 / ZM4 / CP4)</name>
    <dbReference type="NCBI Taxonomy" id="264203"/>
    <lineage>
        <taxon>Bacteria</taxon>
        <taxon>Pseudomonadati</taxon>
        <taxon>Pseudomonadota</taxon>
        <taxon>Alphaproteobacteria</taxon>
        <taxon>Sphingomonadales</taxon>
        <taxon>Zymomonadaceae</taxon>
        <taxon>Zymomonas</taxon>
    </lineage>
</organism>
<dbReference type="Gene3D" id="3.40.30.10">
    <property type="entry name" value="Glutaredoxin"/>
    <property type="match status" value="1"/>
</dbReference>
<proteinExistence type="predicted"/>
<dbReference type="CDD" id="cd03051">
    <property type="entry name" value="GST_N_GTT2_like"/>
    <property type="match status" value="1"/>
</dbReference>